<dbReference type="Pfam" id="PF00005">
    <property type="entry name" value="ABC_tran"/>
    <property type="match status" value="1"/>
</dbReference>
<accession>A0A9W6Z1J7</accession>
<keyword evidence="8 9" id="KW-0472">Membrane</keyword>
<dbReference type="GO" id="GO:0016020">
    <property type="term" value="C:membrane"/>
    <property type="evidence" value="ECO:0007669"/>
    <property type="project" value="UniProtKB-SubCell"/>
</dbReference>
<dbReference type="GO" id="GO:0016887">
    <property type="term" value="F:ATP hydrolysis activity"/>
    <property type="evidence" value="ECO:0007669"/>
    <property type="project" value="InterPro"/>
</dbReference>
<name>A0A9W6Z1J7_AMBMO</name>
<dbReference type="GO" id="GO:0005524">
    <property type="term" value="F:ATP binding"/>
    <property type="evidence" value="ECO:0007669"/>
    <property type="project" value="UniProtKB-KW"/>
</dbReference>
<evidence type="ECO:0000256" key="3">
    <source>
        <dbReference type="ARBA" id="ARBA00022448"/>
    </source>
</evidence>
<dbReference type="InterPro" id="IPR034003">
    <property type="entry name" value="ABCG_PDR_2"/>
</dbReference>
<evidence type="ECO:0000313" key="11">
    <source>
        <dbReference type="EMBL" id="GMG42037.1"/>
    </source>
</evidence>
<dbReference type="OrthoDB" id="245989at2759"/>
<evidence type="ECO:0000256" key="8">
    <source>
        <dbReference type="ARBA" id="ARBA00023136"/>
    </source>
</evidence>
<feature type="transmembrane region" description="Helical" evidence="9">
    <location>
        <begin position="423"/>
        <end position="446"/>
    </location>
</feature>
<evidence type="ECO:0000256" key="5">
    <source>
        <dbReference type="ARBA" id="ARBA00022741"/>
    </source>
</evidence>
<proteinExistence type="inferred from homology"/>
<evidence type="ECO:0000256" key="2">
    <source>
        <dbReference type="ARBA" id="ARBA00006012"/>
    </source>
</evidence>
<keyword evidence="12" id="KW-1185">Reference proteome</keyword>
<feature type="transmembrane region" description="Helical" evidence="9">
    <location>
        <begin position="452"/>
        <end position="472"/>
    </location>
</feature>
<keyword evidence="4 9" id="KW-0812">Transmembrane</keyword>
<keyword evidence="7 9" id="KW-1133">Transmembrane helix</keyword>
<feature type="transmembrane region" description="Helical" evidence="9">
    <location>
        <begin position="377"/>
        <end position="402"/>
    </location>
</feature>
<dbReference type="InterPro" id="IPR043926">
    <property type="entry name" value="ABCG_dom"/>
</dbReference>
<dbReference type="InterPro" id="IPR003439">
    <property type="entry name" value="ABC_transporter-like_ATP-bd"/>
</dbReference>
<keyword evidence="5" id="KW-0547">Nucleotide-binding</keyword>
<dbReference type="InterPro" id="IPR003593">
    <property type="entry name" value="AAA+_ATPase"/>
</dbReference>
<feature type="transmembrane region" description="Helical" evidence="9">
    <location>
        <begin position="302"/>
        <end position="324"/>
    </location>
</feature>
<evidence type="ECO:0000256" key="7">
    <source>
        <dbReference type="ARBA" id="ARBA00022989"/>
    </source>
</evidence>
<organism evidence="11 12">
    <name type="scientific">Ambrosiozyma monospora</name>
    <name type="common">Yeast</name>
    <name type="synonym">Endomycopsis monosporus</name>
    <dbReference type="NCBI Taxonomy" id="43982"/>
    <lineage>
        <taxon>Eukaryota</taxon>
        <taxon>Fungi</taxon>
        <taxon>Dikarya</taxon>
        <taxon>Ascomycota</taxon>
        <taxon>Saccharomycotina</taxon>
        <taxon>Pichiomycetes</taxon>
        <taxon>Pichiales</taxon>
        <taxon>Pichiaceae</taxon>
        <taxon>Ambrosiozyma</taxon>
    </lineage>
</organism>
<dbReference type="EMBL" id="BSXU01004240">
    <property type="protein sequence ID" value="GMG42037.1"/>
    <property type="molecule type" value="Genomic_DNA"/>
</dbReference>
<comment type="caution">
    <text evidence="11">The sequence shown here is derived from an EMBL/GenBank/DDBJ whole genome shotgun (WGS) entry which is preliminary data.</text>
</comment>
<dbReference type="AlphaFoldDB" id="A0A9W6Z1J7"/>
<dbReference type="Pfam" id="PF19055">
    <property type="entry name" value="ABC2_membrane_7"/>
    <property type="match status" value="1"/>
</dbReference>
<evidence type="ECO:0000256" key="9">
    <source>
        <dbReference type="SAM" id="Phobius"/>
    </source>
</evidence>
<dbReference type="FunFam" id="3.40.50.300:FF:000054">
    <property type="entry name" value="ABC multidrug transporter atrF"/>
    <property type="match status" value="1"/>
</dbReference>
<dbReference type="Gene3D" id="3.40.50.300">
    <property type="entry name" value="P-loop containing nucleotide triphosphate hydrolases"/>
    <property type="match status" value="1"/>
</dbReference>
<dbReference type="InterPro" id="IPR027417">
    <property type="entry name" value="P-loop_NTPase"/>
</dbReference>
<keyword evidence="6" id="KW-0067">ATP-binding</keyword>
<feature type="domain" description="AAA+ ATPase" evidence="10">
    <location>
        <begin position="1"/>
        <end position="185"/>
    </location>
</feature>
<evidence type="ECO:0000256" key="4">
    <source>
        <dbReference type="ARBA" id="ARBA00022692"/>
    </source>
</evidence>
<dbReference type="InterPro" id="IPR013525">
    <property type="entry name" value="ABC2_TM"/>
</dbReference>
<feature type="transmembrane region" description="Helical" evidence="9">
    <location>
        <begin position="570"/>
        <end position="591"/>
    </location>
</feature>
<dbReference type="SUPFAM" id="SSF52540">
    <property type="entry name" value="P-loop containing nucleoside triphosphate hydrolases"/>
    <property type="match status" value="1"/>
</dbReference>
<feature type="transmembrane region" description="Helical" evidence="9">
    <location>
        <begin position="336"/>
        <end position="357"/>
    </location>
</feature>
<keyword evidence="3" id="KW-0813">Transport</keyword>
<dbReference type="CDD" id="cd03232">
    <property type="entry name" value="ABCG_PDR_domain2"/>
    <property type="match status" value="1"/>
</dbReference>
<comment type="similarity">
    <text evidence="2">Belongs to the ABC transporter superfamily. ABCG family. PDR (TC 3.A.1.205) subfamily.</text>
</comment>
<sequence length="621" mass="70415">MGASGAGKTTLLDVLANRVTMGVVSGNMFVNGKPRDSSFQRSTGYVQQLDLHLETTTVREAFRFSAYLRQPNDVSKKEKDEYVERVIDVLEMRSYSDAIVGVAGEGLNVEQRKRLTIGVELAAKPQLLLFLDEPTSGLDSQTAWSICQLIRKLADNGQAIMCTIHQPSAILIQEFDRLLFLAKGGRTVYFGDLGDHCETLIKYFESKGASPCPPSANPVEWMLEVIGAAPGSHTTINYHEVWLNSDERKLVKQELSKMEHELAELPRDQDPKSLKTYAAPYWLQYFVVSQRCFVNVWRTPQYIWSKLALVIFTSIFNGFTFFNAGTSLQGLQNQMLSTFMYSVLLLAYGNQILPYFIEQRSLYEVRERPSKTFGWVIFIASQITVEIPWAVLSGTIGYFCWYYPLGLEHNAHTSSEVTERGGLVWLILATFFLYGISLIQMCVSAIELEDNAANLASLMFTMCLNFCGVLYYPTGFWSFMYRVSPFTYFISAVLAAGLGNSHVACSEKEFSTIVPPSGQTCQEYMEPYISMAGGYLKDVDDGSCSFCSMSDTNVFLKSLHIEYDQRWRNWGIFLCYVAINWIVMFFVYWLFRVPKKNDRVQDESSLKSKALVNVDEKPEEK</sequence>
<dbReference type="GO" id="GO:0140359">
    <property type="term" value="F:ABC-type transporter activity"/>
    <property type="evidence" value="ECO:0007669"/>
    <property type="project" value="InterPro"/>
</dbReference>
<reference evidence="11" key="1">
    <citation type="submission" date="2023-04" db="EMBL/GenBank/DDBJ databases">
        <title>Ambrosiozyma monospora NBRC 1965.</title>
        <authorList>
            <person name="Ichikawa N."/>
            <person name="Sato H."/>
            <person name="Tonouchi N."/>
        </authorList>
    </citation>
    <scope>NUCLEOTIDE SEQUENCE</scope>
    <source>
        <strain evidence="11">NBRC 1965</strain>
    </source>
</reference>
<comment type="subcellular location">
    <subcellularLocation>
        <location evidence="1">Membrane</location>
        <topology evidence="1">Multi-pass membrane protein</topology>
    </subcellularLocation>
</comment>
<dbReference type="Pfam" id="PF01061">
    <property type="entry name" value="ABC2_membrane"/>
    <property type="match status" value="1"/>
</dbReference>
<dbReference type="PANTHER" id="PTHR19241">
    <property type="entry name" value="ATP-BINDING CASSETTE TRANSPORTER"/>
    <property type="match status" value="1"/>
</dbReference>
<dbReference type="SMART" id="SM00382">
    <property type="entry name" value="AAA"/>
    <property type="match status" value="1"/>
</dbReference>
<protein>
    <submittedName>
        <fullName evidence="11">Unnamed protein product</fullName>
    </submittedName>
</protein>
<evidence type="ECO:0000256" key="6">
    <source>
        <dbReference type="ARBA" id="ARBA00022840"/>
    </source>
</evidence>
<evidence type="ECO:0000259" key="10">
    <source>
        <dbReference type="SMART" id="SM00382"/>
    </source>
</evidence>
<evidence type="ECO:0000256" key="1">
    <source>
        <dbReference type="ARBA" id="ARBA00004141"/>
    </source>
</evidence>
<evidence type="ECO:0000313" key="12">
    <source>
        <dbReference type="Proteomes" id="UP001165063"/>
    </source>
</evidence>
<dbReference type="GO" id="GO:1990961">
    <property type="term" value="P:xenobiotic detoxification by transmembrane export across the plasma membrane"/>
    <property type="evidence" value="ECO:0007669"/>
    <property type="project" value="UniProtKB-ARBA"/>
</dbReference>
<gene>
    <name evidence="11" type="ORF">Amon01_000657200</name>
</gene>
<dbReference type="Proteomes" id="UP001165063">
    <property type="component" value="Unassembled WGS sequence"/>
</dbReference>